<name>Q236N2_TETTS</name>
<dbReference type="Pfam" id="PF00995">
    <property type="entry name" value="Sec1"/>
    <property type="match status" value="1"/>
</dbReference>
<dbReference type="eggNOG" id="KOG1299">
    <property type="taxonomic scope" value="Eukaryota"/>
</dbReference>
<dbReference type="InterPro" id="IPR036045">
    <property type="entry name" value="Sec1-like_sf"/>
</dbReference>
<dbReference type="EMBL" id="GG662749">
    <property type="protein sequence ID" value="EAR92468.1"/>
    <property type="molecule type" value="Genomic_DNA"/>
</dbReference>
<dbReference type="AlphaFoldDB" id="Q236N2"/>
<proteinExistence type="inferred from homology"/>
<dbReference type="OrthoDB" id="10266265at2759"/>
<keyword evidence="3" id="KW-1185">Reference proteome</keyword>
<evidence type="ECO:0000313" key="3">
    <source>
        <dbReference type="Proteomes" id="UP000009168"/>
    </source>
</evidence>
<dbReference type="GO" id="GO:0016192">
    <property type="term" value="P:vesicle-mediated transport"/>
    <property type="evidence" value="ECO:0007669"/>
    <property type="project" value="InterPro"/>
</dbReference>
<dbReference type="STRING" id="312017.Q236N2"/>
<dbReference type="InterPro" id="IPR043127">
    <property type="entry name" value="Sec-1-like_dom3a"/>
</dbReference>
<comment type="similarity">
    <text evidence="1">Belongs to the STXBP/unc-18/SEC1 family.</text>
</comment>
<dbReference type="Gene3D" id="3.90.830.10">
    <property type="entry name" value="Syntaxin Binding Protein 1, Chain A, domain 2"/>
    <property type="match status" value="1"/>
</dbReference>
<dbReference type="KEGG" id="tet:TTHERM_00085660"/>
<sequence>MMQMKRTQTTLSPFKVLEDYFERMLQQVSGIKCLVLDVETTPIISLIFSQSKILKKDVYLIERIEMPSDGKMQHLKAIYFIRPTEENLKLLQKEIEKPRFAEYYIFYSNSVPNLTIESLAQIDTNDYIKEIHEVYADYYCLSRDLFSINILNTFGLTKEYTSWGQLDNQILQRTYEGLLSLLLSLKRIPMIKYLSSSEPCFHIASKLTKKLRDERDNNKSQLGADTKTLLLIWDRREDPITPLLNQWTYQAMLHELIGINNNRVDIERKMRAFNEANYSSKEEQMEKEFVVSDHDDQFYCDNMYENFGALADNIRNLIESYQTEQQRNKKMDTLADLQNAVNNLPELKKKSTNLNKHVTLSSEVTKLIEEQRVMAISQVEQEISSKEARNDQAKMVFDILNNPDIPKYQKLKLVVLYALRYENDDKIGRMKEELRKNQVSQDKLNYVNYAIEYAGKAKRSGDIFNTKNLGIRLLNNLKSAVKDVPNLFAQHKPYIMNIINQIGEGTLKESEFTTTDLHSFREKPNEIIIFIVGGATYEEAQHIGTMNRDKYTNILLGGTYVHNSQTFMSEIASIGKERKEEFGMNNSQANSFR</sequence>
<dbReference type="PIRSF" id="PIRSF005715">
    <property type="entry name" value="VPS45_Sec1"/>
    <property type="match status" value="1"/>
</dbReference>
<dbReference type="RefSeq" id="XP_001012713.1">
    <property type="nucleotide sequence ID" value="XM_001012713.3"/>
</dbReference>
<dbReference type="Proteomes" id="UP000009168">
    <property type="component" value="Unassembled WGS sequence"/>
</dbReference>
<dbReference type="Gene3D" id="3.40.50.1910">
    <property type="match status" value="1"/>
</dbReference>
<dbReference type="HOGENOM" id="CLU_013933_3_1_1"/>
<dbReference type="PANTHER" id="PTHR11679">
    <property type="entry name" value="VESICLE PROTEIN SORTING-ASSOCIATED"/>
    <property type="match status" value="1"/>
</dbReference>
<dbReference type="InterPro" id="IPR001619">
    <property type="entry name" value="Sec1-like"/>
</dbReference>
<dbReference type="InParanoid" id="Q236N2"/>
<dbReference type="OMA" id="VHQLNNA"/>
<accession>Q236N2</accession>
<evidence type="ECO:0000256" key="1">
    <source>
        <dbReference type="ARBA" id="ARBA00009884"/>
    </source>
</evidence>
<dbReference type="Gene3D" id="3.40.50.2060">
    <property type="match status" value="1"/>
</dbReference>
<protein>
    <submittedName>
        <fullName evidence="2">Vacuolar protein sorting-associated protein</fullName>
    </submittedName>
</protein>
<dbReference type="InterPro" id="IPR043154">
    <property type="entry name" value="Sec-1-like_dom1"/>
</dbReference>
<organism evidence="2 3">
    <name type="scientific">Tetrahymena thermophila (strain SB210)</name>
    <dbReference type="NCBI Taxonomy" id="312017"/>
    <lineage>
        <taxon>Eukaryota</taxon>
        <taxon>Sar</taxon>
        <taxon>Alveolata</taxon>
        <taxon>Ciliophora</taxon>
        <taxon>Intramacronucleata</taxon>
        <taxon>Oligohymenophorea</taxon>
        <taxon>Hymenostomatida</taxon>
        <taxon>Tetrahymenina</taxon>
        <taxon>Tetrahymenidae</taxon>
        <taxon>Tetrahymena</taxon>
    </lineage>
</organism>
<reference evidence="3" key="1">
    <citation type="journal article" date="2006" name="PLoS Biol.">
        <title>Macronuclear genome sequence of the ciliate Tetrahymena thermophila, a model eukaryote.</title>
        <authorList>
            <person name="Eisen J.A."/>
            <person name="Coyne R.S."/>
            <person name="Wu M."/>
            <person name="Wu D."/>
            <person name="Thiagarajan M."/>
            <person name="Wortman J.R."/>
            <person name="Badger J.H."/>
            <person name="Ren Q."/>
            <person name="Amedeo P."/>
            <person name="Jones K.M."/>
            <person name="Tallon L.J."/>
            <person name="Delcher A.L."/>
            <person name="Salzberg S.L."/>
            <person name="Silva J.C."/>
            <person name="Haas B.J."/>
            <person name="Majoros W.H."/>
            <person name="Farzad M."/>
            <person name="Carlton J.M."/>
            <person name="Smith R.K. Jr."/>
            <person name="Garg J."/>
            <person name="Pearlman R.E."/>
            <person name="Karrer K.M."/>
            <person name="Sun L."/>
            <person name="Manning G."/>
            <person name="Elde N.C."/>
            <person name="Turkewitz A.P."/>
            <person name="Asai D.J."/>
            <person name="Wilkes D.E."/>
            <person name="Wang Y."/>
            <person name="Cai H."/>
            <person name="Collins K."/>
            <person name="Stewart B.A."/>
            <person name="Lee S.R."/>
            <person name="Wilamowska K."/>
            <person name="Weinberg Z."/>
            <person name="Ruzzo W.L."/>
            <person name="Wloga D."/>
            <person name="Gaertig J."/>
            <person name="Frankel J."/>
            <person name="Tsao C.-C."/>
            <person name="Gorovsky M.A."/>
            <person name="Keeling P.J."/>
            <person name="Waller R.F."/>
            <person name="Patron N.J."/>
            <person name="Cherry J.M."/>
            <person name="Stover N.A."/>
            <person name="Krieger C.J."/>
            <person name="del Toro C."/>
            <person name="Ryder H.F."/>
            <person name="Williamson S.C."/>
            <person name="Barbeau R.A."/>
            <person name="Hamilton E.P."/>
            <person name="Orias E."/>
        </authorList>
    </citation>
    <scope>NUCLEOTIDE SEQUENCE [LARGE SCALE GENOMIC DNA]</scope>
    <source>
        <strain evidence="3">SB210</strain>
    </source>
</reference>
<dbReference type="GeneID" id="7827643"/>
<dbReference type="InterPro" id="IPR027482">
    <property type="entry name" value="Sec1-like_dom2"/>
</dbReference>
<dbReference type="FunCoup" id="Q236N2">
    <property type="interactions" value="445"/>
</dbReference>
<dbReference type="Gene3D" id="1.25.40.60">
    <property type="match status" value="1"/>
</dbReference>
<gene>
    <name evidence="2" type="ORF">TTHERM_00085660</name>
</gene>
<evidence type="ECO:0000313" key="2">
    <source>
        <dbReference type="EMBL" id="EAR92468.1"/>
    </source>
</evidence>
<dbReference type="SUPFAM" id="SSF56815">
    <property type="entry name" value="Sec1/munc18-like (SM) proteins"/>
    <property type="match status" value="1"/>
</dbReference>